<proteinExistence type="predicted"/>
<keyword evidence="2" id="KW-1185">Reference proteome</keyword>
<organism evidence="1 2">
    <name type="scientific">Synechococcus phage ACG-2014g</name>
    <dbReference type="NCBI Taxonomy" id="1493512"/>
    <lineage>
        <taxon>Viruses</taxon>
        <taxon>Duplodnaviria</taxon>
        <taxon>Heunggongvirae</taxon>
        <taxon>Uroviricota</taxon>
        <taxon>Caudoviricetes</taxon>
        <taxon>Pantevenvirales</taxon>
        <taxon>Kyanoviridae</taxon>
        <taxon>Macariavirus</taxon>
        <taxon>Macariavirus tuscon14g</taxon>
    </lineage>
</organism>
<reference evidence="1 2" key="1">
    <citation type="submission" date="2013-12" db="EMBL/GenBank/DDBJ databases">
        <title>Ecological redundancy of diverse viral populations within a natural community.</title>
        <authorList>
            <person name="Gregory A.C."/>
            <person name="LaButti K."/>
            <person name="Copeland A."/>
            <person name="Woyke T."/>
            <person name="Sullivan M.B."/>
        </authorList>
    </citation>
    <scope>NUCLEOTIDE SEQUENCE [LARGE SCALE GENOMIC DNA]</scope>
    <source>
        <strain evidence="1">Syn7803US105</strain>
    </source>
</reference>
<dbReference type="Proteomes" id="UP000033010">
    <property type="component" value="Segment"/>
</dbReference>
<dbReference type="GeneID" id="24171781"/>
<gene>
    <name evidence="1" type="ORF">Syn7803US105_151</name>
</gene>
<evidence type="ECO:0000313" key="1">
    <source>
        <dbReference type="EMBL" id="AIX24495.1"/>
    </source>
</evidence>
<dbReference type="KEGG" id="vg:24171781"/>
<name>A0A0E3FDG6_9CAUD</name>
<protein>
    <submittedName>
        <fullName evidence="1">DUF1583 domain-containing protein</fullName>
    </submittedName>
</protein>
<evidence type="ECO:0000313" key="2">
    <source>
        <dbReference type="Proteomes" id="UP000033010"/>
    </source>
</evidence>
<dbReference type="RefSeq" id="YP_009133711.1">
    <property type="nucleotide sequence ID" value="NC_026924.1"/>
</dbReference>
<dbReference type="OrthoDB" id="25336at10239"/>
<accession>A0A0E3FDG6</accession>
<sequence length="76" mass="9178">MNLYFNLKPNNYNGESDLLTLDLPENYIDDIMKYVRPIAEESKISETKILKEIIKESVLEISRRNYERKNRKNKKR</sequence>
<dbReference type="EMBL" id="KJ019071">
    <property type="protein sequence ID" value="AIX24495.1"/>
    <property type="molecule type" value="Genomic_DNA"/>
</dbReference>